<feature type="compositionally biased region" description="Low complexity" evidence="1">
    <location>
        <begin position="19"/>
        <end position="29"/>
    </location>
</feature>
<evidence type="ECO:0000313" key="2">
    <source>
        <dbReference type="EMBL" id="KAF5398131.1"/>
    </source>
</evidence>
<feature type="compositionally biased region" description="Basic and acidic residues" evidence="1">
    <location>
        <begin position="106"/>
        <end position="120"/>
    </location>
</feature>
<feature type="region of interest" description="Disordered" evidence="1">
    <location>
        <begin position="1"/>
        <end position="37"/>
    </location>
</feature>
<name>A0A8J4T571_9TREM</name>
<feature type="compositionally biased region" description="Polar residues" evidence="1">
    <location>
        <begin position="1"/>
        <end position="10"/>
    </location>
</feature>
<comment type="caution">
    <text evidence="2">The sequence shown here is derived from an EMBL/GenBank/DDBJ whole genome shotgun (WGS) entry which is preliminary data.</text>
</comment>
<gene>
    <name evidence="2" type="ORF">PHET_08767</name>
</gene>
<reference evidence="2" key="1">
    <citation type="submission" date="2019-05" db="EMBL/GenBank/DDBJ databases">
        <title>Annotation for the trematode Paragonimus heterotremus.</title>
        <authorList>
            <person name="Choi Y.-J."/>
        </authorList>
    </citation>
    <scope>NUCLEOTIDE SEQUENCE</scope>
    <source>
        <strain evidence="2">LC</strain>
    </source>
</reference>
<accession>A0A8J4T571</accession>
<keyword evidence="3" id="KW-1185">Reference proteome</keyword>
<sequence length="120" mass="13129">MHQDSESQLLSEPDDAMTSGSSSVVVLSNSEDDPELESGTVRLIPRSSFAGATSLEHAALLTAEPFVDLRDTNSDGWGELCEADMEELPTTPLAANQQARGAHHYQPQEREKADDWDNWS</sequence>
<dbReference type="EMBL" id="LUCH01005372">
    <property type="protein sequence ID" value="KAF5398131.1"/>
    <property type="molecule type" value="Genomic_DNA"/>
</dbReference>
<evidence type="ECO:0000256" key="1">
    <source>
        <dbReference type="SAM" id="MobiDB-lite"/>
    </source>
</evidence>
<dbReference type="AlphaFoldDB" id="A0A8J4T571"/>
<dbReference type="Proteomes" id="UP000748531">
    <property type="component" value="Unassembled WGS sequence"/>
</dbReference>
<dbReference type="OrthoDB" id="10542138at2759"/>
<evidence type="ECO:0000313" key="3">
    <source>
        <dbReference type="Proteomes" id="UP000748531"/>
    </source>
</evidence>
<feature type="region of interest" description="Disordered" evidence="1">
    <location>
        <begin position="86"/>
        <end position="120"/>
    </location>
</feature>
<organism evidence="2 3">
    <name type="scientific">Paragonimus heterotremus</name>
    <dbReference type="NCBI Taxonomy" id="100268"/>
    <lineage>
        <taxon>Eukaryota</taxon>
        <taxon>Metazoa</taxon>
        <taxon>Spiralia</taxon>
        <taxon>Lophotrochozoa</taxon>
        <taxon>Platyhelminthes</taxon>
        <taxon>Trematoda</taxon>
        <taxon>Digenea</taxon>
        <taxon>Plagiorchiida</taxon>
        <taxon>Troglotremata</taxon>
        <taxon>Troglotrematidae</taxon>
        <taxon>Paragonimus</taxon>
    </lineage>
</organism>
<proteinExistence type="predicted"/>
<protein>
    <submittedName>
        <fullName evidence="2">Uncharacterized protein</fullName>
    </submittedName>
</protein>